<accession>A0A4Q0AJJ7</accession>
<evidence type="ECO:0000256" key="1">
    <source>
        <dbReference type="SAM" id="MobiDB-lite"/>
    </source>
</evidence>
<dbReference type="Proteomes" id="UP000289269">
    <property type="component" value="Unassembled WGS sequence"/>
</dbReference>
<protein>
    <recommendedName>
        <fullName evidence="4">Cell division protein FtsL</fullName>
    </recommendedName>
</protein>
<keyword evidence="3" id="KW-1185">Reference proteome</keyword>
<comment type="caution">
    <text evidence="2">The sequence shown here is derived from an EMBL/GenBank/DDBJ whole genome shotgun (WGS) entry which is preliminary data.</text>
</comment>
<dbReference type="AlphaFoldDB" id="A0A4Q0AJJ7"/>
<sequence length="138" mass="15567">MKTGLKRAYANVRAQVNIENATLALALLIALSLVWSTMQALQRNFLLQQKVDRLVQETQLLGLENDTLKYQQNYLKSAEYLELSARDKLSRGLPGEKLILLPQPPPPPASAQAKRPSSPARGNFEQWLYFFFGRRPGA</sequence>
<dbReference type="EMBL" id="SCKW01000006">
    <property type="protein sequence ID" value="RWZ79607.1"/>
    <property type="molecule type" value="Genomic_DNA"/>
</dbReference>
<evidence type="ECO:0000313" key="2">
    <source>
        <dbReference type="EMBL" id="RWZ79607.1"/>
    </source>
</evidence>
<feature type="region of interest" description="Disordered" evidence="1">
    <location>
        <begin position="101"/>
        <end position="120"/>
    </location>
</feature>
<name>A0A4Q0AJJ7_9BACT</name>
<feature type="compositionally biased region" description="Low complexity" evidence="1">
    <location>
        <begin position="110"/>
        <end position="120"/>
    </location>
</feature>
<reference evidence="2" key="1">
    <citation type="submission" date="2019-01" db="EMBL/GenBank/DDBJ databases">
        <title>Genomic signatures and co-occurrence patterns of the ultra-small Saccharimodia (Patescibacteria phylum) suggest a symbiotic lifestyle.</title>
        <authorList>
            <person name="Lemos L."/>
            <person name="Medeiros J."/>
            <person name="Andreote F."/>
            <person name="Fernandes G."/>
            <person name="Varani A."/>
            <person name="Oliveira G."/>
            <person name="Pylro V."/>
        </authorList>
    </citation>
    <scope>NUCLEOTIDE SEQUENCE [LARGE SCALE GENOMIC DNA]</scope>
    <source>
        <strain evidence="2">AMD01</strain>
    </source>
</reference>
<organism evidence="2 3">
    <name type="scientific">Candidatus Chaera renei</name>
    <dbReference type="NCBI Taxonomy" id="2506947"/>
    <lineage>
        <taxon>Bacteria</taxon>
        <taxon>Candidatus Saccharimonadota</taxon>
        <taxon>Candidatus Saccharimonadia</taxon>
        <taxon>Candidatus Saccharimonadales</taxon>
        <taxon>Candidatus Saccharimonadaceae</taxon>
        <taxon>Candidatus Chaera</taxon>
    </lineage>
</organism>
<evidence type="ECO:0008006" key="4">
    <source>
        <dbReference type="Google" id="ProtNLM"/>
    </source>
</evidence>
<evidence type="ECO:0000313" key="3">
    <source>
        <dbReference type="Proteomes" id="UP000289269"/>
    </source>
</evidence>
<gene>
    <name evidence="2" type="ORF">EOT04_00985</name>
</gene>
<proteinExistence type="predicted"/>